<evidence type="ECO:0008006" key="7">
    <source>
        <dbReference type="Google" id="ProtNLM"/>
    </source>
</evidence>
<organism evidence="5 6">
    <name type="scientific">Thermocatellispora tengchongensis</name>
    <dbReference type="NCBI Taxonomy" id="1073253"/>
    <lineage>
        <taxon>Bacteria</taxon>
        <taxon>Bacillati</taxon>
        <taxon>Actinomycetota</taxon>
        <taxon>Actinomycetes</taxon>
        <taxon>Streptosporangiales</taxon>
        <taxon>Streptosporangiaceae</taxon>
        <taxon>Thermocatellispora</taxon>
    </lineage>
</organism>
<evidence type="ECO:0000256" key="1">
    <source>
        <dbReference type="ARBA" id="ARBA00006754"/>
    </source>
</evidence>
<evidence type="ECO:0000313" key="5">
    <source>
        <dbReference type="EMBL" id="MBB5135801.1"/>
    </source>
</evidence>
<evidence type="ECO:0000313" key="6">
    <source>
        <dbReference type="Proteomes" id="UP000578449"/>
    </source>
</evidence>
<evidence type="ECO:0000259" key="4">
    <source>
        <dbReference type="Pfam" id="PF17853"/>
    </source>
</evidence>
<feature type="compositionally biased region" description="Gly residues" evidence="2">
    <location>
        <begin position="268"/>
        <end position="285"/>
    </location>
</feature>
<dbReference type="InterPro" id="IPR025736">
    <property type="entry name" value="PucR_C-HTH_dom"/>
</dbReference>
<dbReference type="PANTHER" id="PTHR33744">
    <property type="entry name" value="CARBOHYDRATE DIACID REGULATOR"/>
    <property type="match status" value="1"/>
</dbReference>
<dbReference type="AlphaFoldDB" id="A0A840PD79"/>
<keyword evidence="6" id="KW-1185">Reference proteome</keyword>
<accession>A0A840PD79</accession>
<dbReference type="RefSeq" id="WP_185052733.1">
    <property type="nucleotide sequence ID" value="NZ_BAABIX010000037.1"/>
</dbReference>
<dbReference type="InterPro" id="IPR041522">
    <property type="entry name" value="CdaR_GGDEF"/>
</dbReference>
<dbReference type="Pfam" id="PF13556">
    <property type="entry name" value="HTH_30"/>
    <property type="match status" value="1"/>
</dbReference>
<name>A0A840PD79_9ACTN</name>
<sequence length="473" mass="48263">MLYVSDLMRAPAGRRLTLVAGPWDAREVTGVLLVDDPGDLEAAPPGAVAVLSRHATRAGAGMAVAEVLRAAGRRDLAGLVLPGPSGASPDIVELARRVRVALLAGPGDQTLSETVFGLREAVRADPDALLRRTREAIERLGAVEGAGEDVILAAASEAVGVAYGVAQVAASPATSAVIRVDGRADGYVCWAGEDPAAAIVAGVVATTLGRVRAAARAAETARAEALLALLRAPARDLPAATRRARLAGVPVDGWHTAVFVRPAGGTAGTGGGAAGPGGGAAGTGGPYRPDEDLGGAVLTTPWQDGTLLIRTTDERPQDDPLDPRLVAKTLPSGSAAGLSTCRQGPDGLRRAAAQARAAASRAPEGDAEPFDRLRVHEILAELAGSDSALMAARDMLAPLDGLGALAPTAVPTLKAYLDTWGSRNRAAELLSLHPNAVAHRVRRISEALGLDLTDPQTRFALQLACHVVTEAAS</sequence>
<dbReference type="InterPro" id="IPR042070">
    <property type="entry name" value="PucR_C-HTH_sf"/>
</dbReference>
<proteinExistence type="inferred from homology"/>
<dbReference type="PANTHER" id="PTHR33744:SF1">
    <property type="entry name" value="DNA-BINDING TRANSCRIPTIONAL ACTIVATOR ADER"/>
    <property type="match status" value="1"/>
</dbReference>
<feature type="domain" description="PucR C-terminal helix-turn-helix" evidence="3">
    <location>
        <begin position="410"/>
        <end position="467"/>
    </location>
</feature>
<dbReference type="Proteomes" id="UP000578449">
    <property type="component" value="Unassembled WGS sequence"/>
</dbReference>
<dbReference type="Gene3D" id="1.10.10.2840">
    <property type="entry name" value="PucR C-terminal helix-turn-helix domain"/>
    <property type="match status" value="1"/>
</dbReference>
<comment type="caution">
    <text evidence="5">The sequence shown here is derived from an EMBL/GenBank/DDBJ whole genome shotgun (WGS) entry which is preliminary data.</text>
</comment>
<feature type="region of interest" description="Disordered" evidence="2">
    <location>
        <begin position="268"/>
        <end position="288"/>
    </location>
</feature>
<dbReference type="EMBL" id="JACHGN010000012">
    <property type="protein sequence ID" value="MBB5135801.1"/>
    <property type="molecule type" value="Genomic_DNA"/>
</dbReference>
<reference evidence="5 6" key="1">
    <citation type="submission" date="2020-08" db="EMBL/GenBank/DDBJ databases">
        <title>Genomic Encyclopedia of Type Strains, Phase IV (KMG-IV): sequencing the most valuable type-strain genomes for metagenomic binning, comparative biology and taxonomic classification.</title>
        <authorList>
            <person name="Goeker M."/>
        </authorList>
    </citation>
    <scope>NUCLEOTIDE SEQUENCE [LARGE SCALE GENOMIC DNA]</scope>
    <source>
        <strain evidence="5 6">DSM 45615</strain>
    </source>
</reference>
<evidence type="ECO:0000256" key="2">
    <source>
        <dbReference type="SAM" id="MobiDB-lite"/>
    </source>
</evidence>
<evidence type="ECO:0000259" key="3">
    <source>
        <dbReference type="Pfam" id="PF13556"/>
    </source>
</evidence>
<gene>
    <name evidence="5" type="ORF">HNP84_005545</name>
</gene>
<comment type="similarity">
    <text evidence="1">Belongs to the CdaR family.</text>
</comment>
<protein>
    <recommendedName>
        <fullName evidence="7">PucR family transcriptional regulator</fullName>
    </recommendedName>
</protein>
<dbReference type="Pfam" id="PF17853">
    <property type="entry name" value="GGDEF_2"/>
    <property type="match status" value="1"/>
</dbReference>
<feature type="domain" description="CdaR GGDEF-like" evidence="4">
    <location>
        <begin position="239"/>
        <end position="359"/>
    </location>
</feature>
<dbReference type="InterPro" id="IPR051448">
    <property type="entry name" value="CdaR-like_regulators"/>
</dbReference>